<dbReference type="InterPro" id="IPR013210">
    <property type="entry name" value="LRR_N_plant-typ"/>
</dbReference>
<organism evidence="6 7">
    <name type="scientific">Papaver somniferum</name>
    <name type="common">Opium poppy</name>
    <dbReference type="NCBI Taxonomy" id="3469"/>
    <lineage>
        <taxon>Eukaryota</taxon>
        <taxon>Viridiplantae</taxon>
        <taxon>Streptophyta</taxon>
        <taxon>Embryophyta</taxon>
        <taxon>Tracheophyta</taxon>
        <taxon>Spermatophyta</taxon>
        <taxon>Magnoliopsida</taxon>
        <taxon>Ranunculales</taxon>
        <taxon>Papaveraceae</taxon>
        <taxon>Papaveroideae</taxon>
        <taxon>Papaver</taxon>
    </lineage>
</organism>
<gene>
    <name evidence="6" type="ORF">C5167_047627</name>
</gene>
<accession>A0A4Y7LL70</accession>
<evidence type="ECO:0000313" key="7">
    <source>
        <dbReference type="Proteomes" id="UP000316621"/>
    </source>
</evidence>
<protein>
    <recommendedName>
        <fullName evidence="5">Leucine-rich repeat-containing N-terminal plant-type domain-containing protein</fullName>
    </recommendedName>
</protein>
<evidence type="ECO:0000256" key="2">
    <source>
        <dbReference type="ARBA" id="ARBA00022729"/>
    </source>
</evidence>
<dbReference type="InterPro" id="IPR032675">
    <property type="entry name" value="LRR_dom_sf"/>
</dbReference>
<evidence type="ECO:0000256" key="4">
    <source>
        <dbReference type="SAM" id="SignalP"/>
    </source>
</evidence>
<keyword evidence="1" id="KW-0433">Leucine-rich repeat</keyword>
<dbReference type="AlphaFoldDB" id="A0A4Y7LL70"/>
<name>A0A4Y7LL70_PAPSO</name>
<dbReference type="OMA" id="ACHETDQ"/>
<keyword evidence="2 4" id="KW-0732">Signal</keyword>
<sequence length="144" mass="15859">MSPMGFTGNIRKSSSIFLLICFSFSSFQTTKACHETDQAALLDFKSKIIDDGPYKRLGTWSKDGDCCTHWDGVACDHSNGRVIHVIRPGLFSRPDGVLDIGYMIGTISPSLGNLKFLQILNLNHLKKLNGSIPSELGNKLKADR</sequence>
<dbReference type="Gramene" id="RZC84845">
    <property type="protein sequence ID" value="RZC84845"/>
    <property type="gene ID" value="C5167_047627"/>
</dbReference>
<keyword evidence="3" id="KW-0677">Repeat</keyword>
<dbReference type="Proteomes" id="UP000316621">
    <property type="component" value="Chromosome 11"/>
</dbReference>
<evidence type="ECO:0000256" key="3">
    <source>
        <dbReference type="ARBA" id="ARBA00022737"/>
    </source>
</evidence>
<dbReference type="InterPro" id="IPR053211">
    <property type="entry name" value="DNA_repair-toleration"/>
</dbReference>
<dbReference type="Pfam" id="PF08263">
    <property type="entry name" value="LRRNT_2"/>
    <property type="match status" value="1"/>
</dbReference>
<dbReference type="Gene3D" id="3.80.10.10">
    <property type="entry name" value="Ribonuclease Inhibitor"/>
    <property type="match status" value="1"/>
</dbReference>
<feature type="chain" id="PRO_5021362216" description="Leucine-rich repeat-containing N-terminal plant-type domain-containing protein" evidence="4">
    <location>
        <begin position="33"/>
        <end position="144"/>
    </location>
</feature>
<evidence type="ECO:0000256" key="1">
    <source>
        <dbReference type="ARBA" id="ARBA00022614"/>
    </source>
</evidence>
<evidence type="ECO:0000313" key="6">
    <source>
        <dbReference type="EMBL" id="RZC84845.1"/>
    </source>
</evidence>
<feature type="signal peptide" evidence="4">
    <location>
        <begin position="1"/>
        <end position="32"/>
    </location>
</feature>
<reference evidence="6 7" key="1">
    <citation type="journal article" date="2018" name="Science">
        <title>The opium poppy genome and morphinan production.</title>
        <authorList>
            <person name="Guo L."/>
            <person name="Winzer T."/>
            <person name="Yang X."/>
            <person name="Li Y."/>
            <person name="Ning Z."/>
            <person name="He Z."/>
            <person name="Teodor R."/>
            <person name="Lu Y."/>
            <person name="Bowser T.A."/>
            <person name="Graham I.A."/>
            <person name="Ye K."/>
        </authorList>
    </citation>
    <scope>NUCLEOTIDE SEQUENCE [LARGE SCALE GENOMIC DNA]</scope>
    <source>
        <strain evidence="7">cv. HN1</strain>
        <tissue evidence="6">Leaves</tissue>
    </source>
</reference>
<dbReference type="OrthoDB" id="676979at2759"/>
<dbReference type="EMBL" id="CM010725">
    <property type="protein sequence ID" value="RZC84845.1"/>
    <property type="molecule type" value="Genomic_DNA"/>
</dbReference>
<dbReference type="PANTHER" id="PTHR48060:SF21">
    <property type="entry name" value="L DOMAIN-LIKE PROTEIN"/>
    <property type="match status" value="1"/>
</dbReference>
<dbReference type="SUPFAM" id="SSF52058">
    <property type="entry name" value="L domain-like"/>
    <property type="match status" value="1"/>
</dbReference>
<keyword evidence="7" id="KW-1185">Reference proteome</keyword>
<proteinExistence type="predicted"/>
<dbReference type="PANTHER" id="PTHR48060">
    <property type="entry name" value="DNA DAMAGE-REPAIR/TOLERATION PROTEIN DRT100"/>
    <property type="match status" value="1"/>
</dbReference>
<evidence type="ECO:0000259" key="5">
    <source>
        <dbReference type="Pfam" id="PF08263"/>
    </source>
</evidence>
<feature type="domain" description="Leucine-rich repeat-containing N-terminal plant-type" evidence="5">
    <location>
        <begin position="35"/>
        <end position="76"/>
    </location>
</feature>